<gene>
    <name evidence="2" type="ORF">EDS130_LOCUS24411</name>
</gene>
<evidence type="ECO:0000313" key="3">
    <source>
        <dbReference type="Proteomes" id="UP000663852"/>
    </source>
</evidence>
<accession>A0A814UYL5</accession>
<dbReference type="EMBL" id="CAJNOJ010000138">
    <property type="protein sequence ID" value="CAF1183975.1"/>
    <property type="molecule type" value="Genomic_DNA"/>
</dbReference>
<dbReference type="OrthoDB" id="10055547at2759"/>
<organism evidence="2 3">
    <name type="scientific">Adineta ricciae</name>
    <name type="common">Rotifer</name>
    <dbReference type="NCBI Taxonomy" id="249248"/>
    <lineage>
        <taxon>Eukaryota</taxon>
        <taxon>Metazoa</taxon>
        <taxon>Spiralia</taxon>
        <taxon>Gnathifera</taxon>
        <taxon>Rotifera</taxon>
        <taxon>Eurotatoria</taxon>
        <taxon>Bdelloidea</taxon>
        <taxon>Adinetida</taxon>
        <taxon>Adinetidae</taxon>
        <taxon>Adineta</taxon>
    </lineage>
</organism>
<evidence type="ECO:0000256" key="1">
    <source>
        <dbReference type="SAM" id="MobiDB-lite"/>
    </source>
</evidence>
<reference evidence="2" key="1">
    <citation type="submission" date="2021-02" db="EMBL/GenBank/DDBJ databases">
        <authorList>
            <person name="Nowell W R."/>
        </authorList>
    </citation>
    <scope>NUCLEOTIDE SEQUENCE</scope>
</reference>
<dbReference type="Proteomes" id="UP000663852">
    <property type="component" value="Unassembled WGS sequence"/>
</dbReference>
<name>A0A814UYL5_ADIRI</name>
<sequence>MAEATNIRFIDEYILSSLNLQTLDNFDDYLVAIVGVDDEPHFHKQLLMIIDGNCFQSFDDIQQIPVFNEFQSKLDVFLIISGTLGKQYRDHLIQKRQLRFVYVYCRHENHHIEWTNGVEKVRCVTSDPTTLIEKLHKDVRTFSNRWPFEQRSFIKSSIPTSQWFHLFLTMICHTPDTITLPYDDMFNECRSYYKNNQAKLHEINLLSQQYRPNNVIREYTRDGFVYCVLNHALRTRNMRLIRIFSPFIRDLHSQLSDCRSKYLRNLDKEQLIRSVYRGQQLTEEQVDHLYSVWNSNHPVITLTTFGSTSRDPNVALDFIPFADGVVSCLFEIIITDDHYASAENFFYEAPVFADISSMSTMPDEKEVLFSLGTRFRLIRIEQQRTEKNGSCLLITLKPAEPEDMQNKFSASSIIEEFEKLEDGQVYMDILDMLQETADDETKFNSTNWTVWWNNLKNQWHQGLRDKSPLNLIFYGCFTNSPKWSRKAIEMHKDSLRAVPSIESNRSCFRKLYEWSNALTTVVPTRWLALYEVYLETLCTTNTNEVINTVKTAVETYEKIDDKAHAESCYEKLLALIGDTNTKMKKEIEKKVKRLENPSAPTEKKGSRPEPIVPHREPSKVYKVQEQLWMIYESLKECADESKSIRPRSTKVDGLLRLAADSYDAGDSRIILRIPFIENARLSVNDYRFYCLLSTGRHTEKLDNVIKDGSNNRELTLWRYEKYMYGWIFLGQLKHCLLLSKGSQSRIALIDRLMKKLNVLLTMCTIYLCVKPRSKKVNVDGMKFVNVIDEGTKQHIFGDVFNDNLLVKLEALERETVTVSETCKPIPDSYRESRLDLTTMEREDVFSDP</sequence>
<protein>
    <submittedName>
        <fullName evidence="2">Uncharacterized protein</fullName>
    </submittedName>
</protein>
<comment type="caution">
    <text evidence="2">The sequence shown here is derived from an EMBL/GenBank/DDBJ whole genome shotgun (WGS) entry which is preliminary data.</text>
</comment>
<feature type="region of interest" description="Disordered" evidence="1">
    <location>
        <begin position="592"/>
        <end position="615"/>
    </location>
</feature>
<dbReference type="SUPFAM" id="SSF56399">
    <property type="entry name" value="ADP-ribosylation"/>
    <property type="match status" value="1"/>
</dbReference>
<dbReference type="AlphaFoldDB" id="A0A814UYL5"/>
<dbReference type="PROSITE" id="PS51996">
    <property type="entry name" value="TR_MART"/>
    <property type="match status" value="1"/>
</dbReference>
<proteinExistence type="predicted"/>
<dbReference type="Gene3D" id="3.90.176.10">
    <property type="entry name" value="Toxin ADP-ribosyltransferase, Chain A, domain 1"/>
    <property type="match status" value="1"/>
</dbReference>
<evidence type="ECO:0000313" key="2">
    <source>
        <dbReference type="EMBL" id="CAF1183975.1"/>
    </source>
</evidence>